<keyword evidence="1" id="KW-1133">Transmembrane helix</keyword>
<reference evidence="3" key="2">
    <citation type="journal article" date="2017" name="Nat. Plants">
        <title>The Aegilops tauschii genome reveals multiple impacts of transposons.</title>
        <authorList>
            <person name="Zhao G."/>
            <person name="Zou C."/>
            <person name="Li K."/>
            <person name="Wang K."/>
            <person name="Li T."/>
            <person name="Gao L."/>
            <person name="Zhang X."/>
            <person name="Wang H."/>
            <person name="Yang Z."/>
            <person name="Liu X."/>
            <person name="Jiang W."/>
            <person name="Mao L."/>
            <person name="Kong X."/>
            <person name="Jiao Y."/>
            <person name="Jia J."/>
        </authorList>
    </citation>
    <scope>NUCLEOTIDE SEQUENCE [LARGE SCALE GENOMIC DNA]</scope>
    <source>
        <strain evidence="3">cv. AL8/78</strain>
    </source>
</reference>
<evidence type="ECO:0000313" key="3">
    <source>
        <dbReference type="Proteomes" id="UP000015105"/>
    </source>
</evidence>
<reference evidence="2" key="3">
    <citation type="journal article" date="2017" name="Nature">
        <title>Genome sequence of the progenitor of the wheat D genome Aegilops tauschii.</title>
        <authorList>
            <person name="Luo M.C."/>
            <person name="Gu Y.Q."/>
            <person name="Puiu D."/>
            <person name="Wang H."/>
            <person name="Twardziok S.O."/>
            <person name="Deal K.R."/>
            <person name="Huo N."/>
            <person name="Zhu T."/>
            <person name="Wang L."/>
            <person name="Wang Y."/>
            <person name="McGuire P.E."/>
            <person name="Liu S."/>
            <person name="Long H."/>
            <person name="Ramasamy R.K."/>
            <person name="Rodriguez J.C."/>
            <person name="Van S.L."/>
            <person name="Yuan L."/>
            <person name="Wang Z."/>
            <person name="Xia Z."/>
            <person name="Xiao L."/>
            <person name="Anderson O.D."/>
            <person name="Ouyang S."/>
            <person name="Liang Y."/>
            <person name="Zimin A.V."/>
            <person name="Pertea G."/>
            <person name="Qi P."/>
            <person name="Bennetzen J.L."/>
            <person name="Dai X."/>
            <person name="Dawson M.W."/>
            <person name="Muller H.G."/>
            <person name="Kugler K."/>
            <person name="Rivarola-Duarte L."/>
            <person name="Spannagl M."/>
            <person name="Mayer K.F.X."/>
            <person name="Lu F.H."/>
            <person name="Bevan M.W."/>
            <person name="Leroy P."/>
            <person name="Li P."/>
            <person name="You F.M."/>
            <person name="Sun Q."/>
            <person name="Liu Z."/>
            <person name="Lyons E."/>
            <person name="Wicker T."/>
            <person name="Salzberg S.L."/>
            <person name="Devos K.M."/>
            <person name="Dvorak J."/>
        </authorList>
    </citation>
    <scope>NUCLEOTIDE SEQUENCE [LARGE SCALE GENOMIC DNA]</scope>
    <source>
        <strain evidence="2">cv. AL8/78</strain>
    </source>
</reference>
<accession>A0A452XK16</accession>
<keyword evidence="1" id="KW-0472">Membrane</keyword>
<keyword evidence="3" id="KW-1185">Reference proteome</keyword>
<evidence type="ECO:0000256" key="1">
    <source>
        <dbReference type="SAM" id="Phobius"/>
    </source>
</evidence>
<organism evidence="2 3">
    <name type="scientific">Aegilops tauschii subsp. strangulata</name>
    <name type="common">Goatgrass</name>
    <dbReference type="NCBI Taxonomy" id="200361"/>
    <lineage>
        <taxon>Eukaryota</taxon>
        <taxon>Viridiplantae</taxon>
        <taxon>Streptophyta</taxon>
        <taxon>Embryophyta</taxon>
        <taxon>Tracheophyta</taxon>
        <taxon>Spermatophyta</taxon>
        <taxon>Magnoliopsida</taxon>
        <taxon>Liliopsida</taxon>
        <taxon>Poales</taxon>
        <taxon>Poaceae</taxon>
        <taxon>BOP clade</taxon>
        <taxon>Pooideae</taxon>
        <taxon>Triticodae</taxon>
        <taxon>Triticeae</taxon>
        <taxon>Triticinae</taxon>
        <taxon>Aegilops</taxon>
    </lineage>
</organism>
<dbReference type="Proteomes" id="UP000015105">
    <property type="component" value="Chromosome 1D"/>
</dbReference>
<reference evidence="2" key="4">
    <citation type="submission" date="2019-03" db="UniProtKB">
        <authorList>
            <consortium name="EnsemblPlants"/>
        </authorList>
    </citation>
    <scope>IDENTIFICATION</scope>
</reference>
<reference evidence="3" key="1">
    <citation type="journal article" date="2014" name="Science">
        <title>Ancient hybridizations among the ancestral genomes of bread wheat.</title>
        <authorList>
            <consortium name="International Wheat Genome Sequencing Consortium,"/>
            <person name="Marcussen T."/>
            <person name="Sandve S.R."/>
            <person name="Heier L."/>
            <person name="Spannagl M."/>
            <person name="Pfeifer M."/>
            <person name="Jakobsen K.S."/>
            <person name="Wulff B.B."/>
            <person name="Steuernagel B."/>
            <person name="Mayer K.F."/>
            <person name="Olsen O.A."/>
        </authorList>
    </citation>
    <scope>NUCLEOTIDE SEQUENCE [LARGE SCALE GENOMIC DNA]</scope>
    <source>
        <strain evidence="3">cv. AL8/78</strain>
    </source>
</reference>
<feature type="transmembrane region" description="Helical" evidence="1">
    <location>
        <begin position="22"/>
        <end position="45"/>
    </location>
</feature>
<evidence type="ECO:0000313" key="2">
    <source>
        <dbReference type="EnsemblPlants" id="AET1Gv20038200.7"/>
    </source>
</evidence>
<reference evidence="2" key="5">
    <citation type="journal article" date="2021" name="G3 (Bethesda)">
        <title>Aegilops tauschii genome assembly Aet v5.0 features greater sequence contiguity and improved annotation.</title>
        <authorList>
            <person name="Wang L."/>
            <person name="Zhu T."/>
            <person name="Rodriguez J.C."/>
            <person name="Deal K.R."/>
            <person name="Dubcovsky J."/>
            <person name="McGuire P.E."/>
            <person name="Lux T."/>
            <person name="Spannagl M."/>
            <person name="Mayer K.F.X."/>
            <person name="Baldrich P."/>
            <person name="Meyers B.C."/>
            <person name="Huo N."/>
            <person name="Gu Y.Q."/>
            <person name="Zhou H."/>
            <person name="Devos K.M."/>
            <person name="Bennetzen J.L."/>
            <person name="Unver T."/>
            <person name="Budak H."/>
            <person name="Gulick P.J."/>
            <person name="Galiba G."/>
            <person name="Kalapos B."/>
            <person name="Nelson D.R."/>
            <person name="Li P."/>
            <person name="You F.M."/>
            <person name="Luo M.C."/>
            <person name="Dvorak J."/>
        </authorList>
    </citation>
    <scope>NUCLEOTIDE SEQUENCE [LARGE SCALE GENOMIC DNA]</scope>
    <source>
        <strain evidence="2">cv. AL8/78</strain>
    </source>
</reference>
<protein>
    <submittedName>
        <fullName evidence="2">Uncharacterized protein</fullName>
    </submittedName>
</protein>
<dbReference type="EnsemblPlants" id="AET1Gv20038200.7">
    <property type="protein sequence ID" value="AET1Gv20038200.7"/>
    <property type="gene ID" value="AET1Gv20038200"/>
</dbReference>
<dbReference type="Gramene" id="AET1Gv20038200.7">
    <property type="protein sequence ID" value="AET1Gv20038200.7"/>
    <property type="gene ID" value="AET1Gv20038200"/>
</dbReference>
<dbReference type="AlphaFoldDB" id="A0A452XK16"/>
<keyword evidence="1" id="KW-0812">Transmembrane</keyword>
<sequence length="56" mass="6330">RHILLSREEASTLEVLQLLHQFLSENLGCSFLLLLLYMTCFLICIEDKKISCGSGS</sequence>
<proteinExistence type="predicted"/>
<name>A0A452XK16_AEGTS</name>